<dbReference type="InterPro" id="IPR026050">
    <property type="entry name" value="C1GALT1/C1GALT1_chp1"/>
</dbReference>
<dbReference type="GeneID" id="5894193"/>
<evidence type="ECO:0000256" key="10">
    <source>
        <dbReference type="ARBA" id="ARBA00022989"/>
    </source>
</evidence>
<dbReference type="GO" id="GO:0016020">
    <property type="term" value="C:membrane"/>
    <property type="evidence" value="ECO:0007669"/>
    <property type="project" value="UniProtKB-SubCell"/>
</dbReference>
<dbReference type="Gene3D" id="3.90.550.50">
    <property type="match status" value="1"/>
</dbReference>
<organism evidence="14 15">
    <name type="scientific">Monosiga brevicollis</name>
    <name type="common">Choanoflagellate</name>
    <dbReference type="NCBI Taxonomy" id="81824"/>
    <lineage>
        <taxon>Eukaryota</taxon>
        <taxon>Choanoflagellata</taxon>
        <taxon>Craspedida</taxon>
        <taxon>Salpingoecidae</taxon>
        <taxon>Monosiga</taxon>
    </lineage>
</organism>
<keyword evidence="8" id="KW-0547">Nucleotide-binding</keyword>
<evidence type="ECO:0000256" key="8">
    <source>
        <dbReference type="ARBA" id="ARBA00022741"/>
    </source>
</evidence>
<proteinExistence type="inferred from homology"/>
<dbReference type="PANTHER" id="PTHR23033">
    <property type="entry name" value="BETA1,3-GALACTOSYLTRANSFERASE"/>
    <property type="match status" value="1"/>
</dbReference>
<evidence type="ECO:0000256" key="4">
    <source>
        <dbReference type="ARBA" id="ARBA00012557"/>
    </source>
</evidence>
<dbReference type="RefSeq" id="XP_001748894.1">
    <property type="nucleotide sequence ID" value="XM_001748842.1"/>
</dbReference>
<keyword evidence="10" id="KW-1133">Transmembrane helix</keyword>
<evidence type="ECO:0000256" key="6">
    <source>
        <dbReference type="ARBA" id="ARBA00022679"/>
    </source>
</evidence>
<feature type="domain" description="Fringe-like glycosyltransferase" evidence="13">
    <location>
        <begin position="280"/>
        <end position="343"/>
    </location>
</feature>
<protein>
    <recommendedName>
        <fullName evidence="4">N-acetylgalactosaminide beta-1,3-galactosyltransferase</fullName>
        <ecNumber evidence="4">2.4.1.122</ecNumber>
    </recommendedName>
</protein>
<keyword evidence="6" id="KW-0808">Transferase</keyword>
<dbReference type="STRING" id="81824.A9V882"/>
<comment type="pathway">
    <text evidence="2">Protein modification; protein glycosylation.</text>
</comment>
<name>A9V882_MONBE</name>
<comment type="subcellular location">
    <subcellularLocation>
        <location evidence="1">Membrane</location>
        <topology evidence="1">Single-pass type II membrane protein</topology>
    </subcellularLocation>
</comment>
<dbReference type="Pfam" id="PF02434">
    <property type="entry name" value="Fringe"/>
    <property type="match status" value="1"/>
</dbReference>
<evidence type="ECO:0000256" key="7">
    <source>
        <dbReference type="ARBA" id="ARBA00022692"/>
    </source>
</evidence>
<dbReference type="PANTHER" id="PTHR23033:SF14">
    <property type="entry name" value="GLYCOPROTEIN-N-ACETYLGALACTOSAMINE 3-BETA-GALACTOSYLTRANSFERASE 1-RELATED"/>
    <property type="match status" value="1"/>
</dbReference>
<evidence type="ECO:0000313" key="14">
    <source>
        <dbReference type="EMBL" id="EDQ86224.1"/>
    </source>
</evidence>
<evidence type="ECO:0000256" key="9">
    <source>
        <dbReference type="ARBA" id="ARBA00022968"/>
    </source>
</evidence>
<comment type="similarity">
    <text evidence="3">Belongs to the glycosyltransferase 31 family. Beta3-Gal-T subfamily.</text>
</comment>
<evidence type="ECO:0000313" key="15">
    <source>
        <dbReference type="Proteomes" id="UP000001357"/>
    </source>
</evidence>
<dbReference type="EMBL" id="CH991567">
    <property type="protein sequence ID" value="EDQ86224.1"/>
    <property type="molecule type" value="Genomic_DNA"/>
</dbReference>
<dbReference type="InParanoid" id="A9V882"/>
<dbReference type="Proteomes" id="UP000001357">
    <property type="component" value="Unassembled WGS sequence"/>
</dbReference>
<dbReference type="EC" id="2.4.1.122" evidence="4"/>
<gene>
    <name evidence="14" type="ORF">MONBRDRAFT_11105</name>
</gene>
<dbReference type="GO" id="GO:0000166">
    <property type="term" value="F:nucleotide binding"/>
    <property type="evidence" value="ECO:0007669"/>
    <property type="project" value="UniProtKB-KW"/>
</dbReference>
<keyword evidence="15" id="KW-1185">Reference proteome</keyword>
<evidence type="ECO:0000256" key="1">
    <source>
        <dbReference type="ARBA" id="ARBA00004606"/>
    </source>
</evidence>
<keyword evidence="7" id="KW-0812">Transmembrane</keyword>
<evidence type="ECO:0000256" key="5">
    <source>
        <dbReference type="ARBA" id="ARBA00022676"/>
    </source>
</evidence>
<dbReference type="AlphaFoldDB" id="A9V882"/>
<evidence type="ECO:0000259" key="13">
    <source>
        <dbReference type="Pfam" id="PF02434"/>
    </source>
</evidence>
<keyword evidence="5" id="KW-0328">Glycosyltransferase</keyword>
<keyword evidence="9" id="KW-0735">Signal-anchor</keyword>
<reference evidence="14 15" key="1">
    <citation type="journal article" date="2008" name="Nature">
        <title>The genome of the choanoflagellate Monosiga brevicollis and the origin of metazoans.</title>
        <authorList>
            <consortium name="JGI Sequencing"/>
            <person name="King N."/>
            <person name="Westbrook M.J."/>
            <person name="Young S.L."/>
            <person name="Kuo A."/>
            <person name="Abedin M."/>
            <person name="Chapman J."/>
            <person name="Fairclough S."/>
            <person name="Hellsten U."/>
            <person name="Isogai Y."/>
            <person name="Letunic I."/>
            <person name="Marr M."/>
            <person name="Pincus D."/>
            <person name="Putnam N."/>
            <person name="Rokas A."/>
            <person name="Wright K.J."/>
            <person name="Zuzow R."/>
            <person name="Dirks W."/>
            <person name="Good M."/>
            <person name="Goodstein D."/>
            <person name="Lemons D."/>
            <person name="Li W."/>
            <person name="Lyons J.B."/>
            <person name="Morris A."/>
            <person name="Nichols S."/>
            <person name="Richter D.J."/>
            <person name="Salamov A."/>
            <person name="Bork P."/>
            <person name="Lim W.A."/>
            <person name="Manning G."/>
            <person name="Miller W.T."/>
            <person name="McGinnis W."/>
            <person name="Shapiro H."/>
            <person name="Tjian R."/>
            <person name="Grigoriev I.V."/>
            <person name="Rokhsar D."/>
        </authorList>
    </citation>
    <scope>NUCLEOTIDE SEQUENCE [LARGE SCALE GENOMIC DNA]</scope>
    <source>
        <strain evidence="15">MX1 / ATCC 50154</strain>
    </source>
</reference>
<keyword evidence="11" id="KW-0472">Membrane</keyword>
<evidence type="ECO:0000256" key="11">
    <source>
        <dbReference type="ARBA" id="ARBA00023136"/>
    </source>
</evidence>
<dbReference type="GO" id="GO:0016263">
    <property type="term" value="F:glycoprotein-N-acetylgalactosamine 3-beta-galactosyltransferase activity"/>
    <property type="evidence" value="ECO:0000318"/>
    <property type="project" value="GO_Central"/>
</dbReference>
<feature type="region of interest" description="Disordered" evidence="12">
    <location>
        <begin position="49"/>
        <end position="88"/>
    </location>
</feature>
<dbReference type="KEGG" id="mbr:MONBRDRAFT_11105"/>
<accession>A9V882</accession>
<evidence type="ECO:0000256" key="12">
    <source>
        <dbReference type="SAM" id="MobiDB-lite"/>
    </source>
</evidence>
<dbReference type="InterPro" id="IPR003378">
    <property type="entry name" value="Fringe-like_glycosylTrfase"/>
</dbReference>
<evidence type="ECO:0000256" key="3">
    <source>
        <dbReference type="ARBA" id="ARBA00006462"/>
    </source>
</evidence>
<evidence type="ECO:0000256" key="2">
    <source>
        <dbReference type="ARBA" id="ARBA00004922"/>
    </source>
</evidence>
<dbReference type="eggNOG" id="KOG2246">
    <property type="taxonomic scope" value="Eukaryota"/>
</dbReference>
<sequence>MPSVRSAVLVALLGVALLLSGAWLLMQRQNIPVLTDLSADRVVLDHGLSLDHPSVPEPSTTTSANGLEEGDDGDDDRPYNGDPISELTVPPGRLRLATSLLCLDTYEAGRLKLWYCYNEQPSTQGNQFCRQLLDRHAFGVDWTFPGPRLETNDTSHSDLSATSLLTPLPKQARLARDFRQGTQHRYLCWLMAHPAKLHTRTRAVLSTWGQYCHHLVLVLPNPHNGRLRQVTVPTRNDEPSLELLYVPIPGQRDRRVYLWRKSRAVWQWLYEGYGTLFDIFVRADDDTYLNMPQLAALLEARQIGPSNATFLGRRYQVQYAGHNVSYYSGGSGTILTQATLGRLGRALQDHEARHGAEVAGDEVEEGELVDDDAARDPIHNFDTFADDMELGRVLEQLGIPVKQWSDAAGRRLFLGLGLDDERLMSRERDPHAWLWSYDQSAKHGRECCSPKWVGTHYLDWQAMYYMHDLILLGCEGHGDEVWWLEGS</sequence>